<evidence type="ECO:0000256" key="2">
    <source>
        <dbReference type="ARBA" id="ARBA00004919"/>
    </source>
</evidence>
<feature type="transmembrane region" description="Helical" evidence="14">
    <location>
        <begin position="281"/>
        <end position="306"/>
    </location>
</feature>
<dbReference type="GO" id="GO:0048034">
    <property type="term" value="P:heme O biosynthetic process"/>
    <property type="evidence" value="ECO:0007669"/>
    <property type="project" value="UniProtKB-UniRule"/>
</dbReference>
<dbReference type="Gene3D" id="1.10.357.140">
    <property type="entry name" value="UbiA prenyltransferase"/>
    <property type="match status" value="1"/>
</dbReference>
<evidence type="ECO:0000256" key="11">
    <source>
        <dbReference type="ARBA" id="ARBA00040810"/>
    </source>
</evidence>
<keyword evidence="4 14" id="KW-1003">Cell membrane</keyword>
<feature type="transmembrane region" description="Helical" evidence="14">
    <location>
        <begin position="32"/>
        <end position="51"/>
    </location>
</feature>
<dbReference type="Pfam" id="PF01040">
    <property type="entry name" value="UbiA"/>
    <property type="match status" value="1"/>
</dbReference>
<dbReference type="InterPro" id="IPR000537">
    <property type="entry name" value="UbiA_prenyltransferase"/>
</dbReference>
<keyword evidence="8 14" id="KW-0350">Heme biosynthesis</keyword>
<dbReference type="AlphaFoldDB" id="A0A395M3H3"/>
<evidence type="ECO:0000256" key="5">
    <source>
        <dbReference type="ARBA" id="ARBA00022679"/>
    </source>
</evidence>
<dbReference type="InterPro" id="IPR006369">
    <property type="entry name" value="Protohaem_IX_farnesylTrfase"/>
</dbReference>
<feature type="transmembrane region" description="Helical" evidence="14">
    <location>
        <begin position="57"/>
        <end position="79"/>
    </location>
</feature>
<organism evidence="15 16">
    <name type="scientific">Candidatus Thermochlorobacter aerophilus</name>
    <dbReference type="NCBI Taxonomy" id="1868324"/>
    <lineage>
        <taxon>Bacteria</taxon>
        <taxon>Pseudomonadati</taxon>
        <taxon>Chlorobiota</taxon>
        <taxon>Chlorobiia</taxon>
        <taxon>Chlorobiales</taxon>
        <taxon>Candidatus Thermochlorobacteriaceae</taxon>
        <taxon>Candidatus Thermochlorobacter</taxon>
    </lineage>
</organism>
<dbReference type="InterPro" id="IPR044878">
    <property type="entry name" value="UbiA_sf"/>
</dbReference>
<keyword evidence="7 14" id="KW-1133">Transmembrane helix</keyword>
<reference evidence="15 16" key="1">
    <citation type="journal article" date="2011" name="ISME J.">
        <title>Community ecology of hot spring cyanobacterial mats: predominant populations and their functional potential.</title>
        <authorList>
            <person name="Klatt C.G."/>
            <person name="Wood J.M."/>
            <person name="Rusch D.B."/>
            <person name="Bateson M.M."/>
            <person name="Hamamura N."/>
            <person name="Heidelberg J.F."/>
            <person name="Grossman A.R."/>
            <person name="Bhaya D."/>
            <person name="Cohan F.M."/>
            <person name="Kuhl M."/>
            <person name="Bryant D.A."/>
            <person name="Ward D.M."/>
        </authorList>
    </citation>
    <scope>NUCLEOTIDE SEQUENCE [LARGE SCALE GENOMIC DNA]</scope>
    <source>
        <strain evidence="15">OS</strain>
    </source>
</reference>
<evidence type="ECO:0000256" key="4">
    <source>
        <dbReference type="ARBA" id="ARBA00022475"/>
    </source>
</evidence>
<accession>A0A395M3H3</accession>
<evidence type="ECO:0000313" key="15">
    <source>
        <dbReference type="EMBL" id="RFM25286.1"/>
    </source>
</evidence>
<comment type="caution">
    <text evidence="15">The sequence shown here is derived from an EMBL/GenBank/DDBJ whole genome shotgun (WGS) entry which is preliminary data.</text>
</comment>
<evidence type="ECO:0000256" key="8">
    <source>
        <dbReference type="ARBA" id="ARBA00023133"/>
    </source>
</evidence>
<feature type="transmembrane region" description="Helical" evidence="14">
    <location>
        <begin position="228"/>
        <end position="261"/>
    </location>
</feature>
<comment type="pathway">
    <text evidence="2 14">Porphyrin-containing compound metabolism; heme O biosynthesis; heme O from protoheme: step 1/1.</text>
</comment>
<evidence type="ECO:0000256" key="1">
    <source>
        <dbReference type="ARBA" id="ARBA00004651"/>
    </source>
</evidence>
<evidence type="ECO:0000256" key="3">
    <source>
        <dbReference type="ARBA" id="ARBA00012292"/>
    </source>
</evidence>
<evidence type="ECO:0000256" key="14">
    <source>
        <dbReference type="HAMAP-Rule" id="MF_00154"/>
    </source>
</evidence>
<dbReference type="EMBL" id="PHFL01000007">
    <property type="protein sequence ID" value="RFM25286.1"/>
    <property type="molecule type" value="Genomic_DNA"/>
</dbReference>
<evidence type="ECO:0000256" key="13">
    <source>
        <dbReference type="ARBA" id="ARBA00047690"/>
    </source>
</evidence>
<dbReference type="HAMAP" id="MF_00154">
    <property type="entry name" value="CyoE_CtaB"/>
    <property type="match status" value="1"/>
</dbReference>
<keyword evidence="9 14" id="KW-0472">Membrane</keyword>
<dbReference type="NCBIfam" id="TIGR01473">
    <property type="entry name" value="cyoE_ctaB"/>
    <property type="match status" value="1"/>
</dbReference>
<protein>
    <recommendedName>
        <fullName evidence="11 14">Protoheme IX farnesyltransferase</fullName>
        <ecNumber evidence="3 14">2.5.1.141</ecNumber>
    </recommendedName>
    <alternativeName>
        <fullName evidence="12 14">Heme B farnesyltransferase</fullName>
    </alternativeName>
    <alternativeName>
        <fullName evidence="10 14">Heme O synthase</fullName>
    </alternativeName>
</protein>
<comment type="catalytic activity">
    <reaction evidence="13 14">
        <text>heme b + (2E,6E)-farnesyl diphosphate + H2O = Fe(II)-heme o + diphosphate</text>
        <dbReference type="Rhea" id="RHEA:28070"/>
        <dbReference type="ChEBI" id="CHEBI:15377"/>
        <dbReference type="ChEBI" id="CHEBI:33019"/>
        <dbReference type="ChEBI" id="CHEBI:60344"/>
        <dbReference type="ChEBI" id="CHEBI:60530"/>
        <dbReference type="ChEBI" id="CHEBI:175763"/>
        <dbReference type="EC" id="2.5.1.141"/>
    </reaction>
</comment>
<comment type="function">
    <text evidence="14">Converts heme B (protoheme IX) to heme O by substitution of the vinyl group on carbon 2 of heme B porphyrin ring with a hydroxyethyl farnesyl side group.</text>
</comment>
<evidence type="ECO:0000256" key="12">
    <source>
        <dbReference type="ARBA" id="ARBA00042475"/>
    </source>
</evidence>
<dbReference type="NCBIfam" id="NF003349">
    <property type="entry name" value="PRK04375.1-2"/>
    <property type="match status" value="1"/>
</dbReference>
<evidence type="ECO:0000256" key="10">
    <source>
        <dbReference type="ARBA" id="ARBA00030253"/>
    </source>
</evidence>
<proteinExistence type="inferred from homology"/>
<feature type="transmembrane region" description="Helical" evidence="14">
    <location>
        <begin position="100"/>
        <end position="120"/>
    </location>
</feature>
<evidence type="ECO:0000256" key="7">
    <source>
        <dbReference type="ARBA" id="ARBA00022989"/>
    </source>
</evidence>
<gene>
    <name evidence="14" type="primary">ctaB</name>
    <name evidence="15" type="ORF">D0433_01295</name>
</gene>
<evidence type="ECO:0000256" key="6">
    <source>
        <dbReference type="ARBA" id="ARBA00022692"/>
    </source>
</evidence>
<dbReference type="GO" id="GO:0008495">
    <property type="term" value="F:protoheme IX farnesyltransferase activity"/>
    <property type="evidence" value="ECO:0007669"/>
    <property type="project" value="UniProtKB-UniRule"/>
</dbReference>
<keyword evidence="6 14" id="KW-0812">Transmembrane</keyword>
<dbReference type="GO" id="GO:0005886">
    <property type="term" value="C:plasma membrane"/>
    <property type="evidence" value="ECO:0007669"/>
    <property type="project" value="UniProtKB-SubCell"/>
</dbReference>
<name>A0A395M3H3_9BACT</name>
<feature type="transmembrane region" description="Helical" evidence="14">
    <location>
        <begin position="167"/>
        <end position="191"/>
    </location>
</feature>
<dbReference type="UniPathway" id="UPA00834">
    <property type="reaction ID" value="UER00712"/>
</dbReference>
<evidence type="ECO:0000313" key="16">
    <source>
        <dbReference type="Proteomes" id="UP000266389"/>
    </source>
</evidence>
<comment type="miscellaneous">
    <text evidence="14">Carbon 2 of the heme B porphyrin ring is defined according to the Fischer nomenclature.</text>
</comment>
<dbReference type="PANTHER" id="PTHR43448">
    <property type="entry name" value="PROTOHEME IX FARNESYLTRANSFERASE, MITOCHONDRIAL"/>
    <property type="match status" value="1"/>
</dbReference>
<dbReference type="EC" id="2.5.1.141" evidence="3 14"/>
<comment type="subcellular location">
    <subcellularLocation>
        <location evidence="1 14">Cell membrane</location>
        <topology evidence="1 14">Multi-pass membrane protein</topology>
    </subcellularLocation>
</comment>
<keyword evidence="5 14" id="KW-0808">Transferase</keyword>
<evidence type="ECO:0000256" key="9">
    <source>
        <dbReference type="ARBA" id="ARBA00023136"/>
    </source>
</evidence>
<dbReference type="PANTHER" id="PTHR43448:SF7">
    <property type="entry name" value="4-HYDROXYBENZOATE SOLANESYLTRANSFERASE"/>
    <property type="match status" value="1"/>
</dbReference>
<dbReference type="CDD" id="cd13957">
    <property type="entry name" value="PT_UbiA_Cox10"/>
    <property type="match status" value="1"/>
</dbReference>
<comment type="similarity">
    <text evidence="14">Belongs to the UbiA prenyltransferase family. Protoheme IX farnesyltransferase subfamily.</text>
</comment>
<dbReference type="Proteomes" id="UP000266389">
    <property type="component" value="Unassembled WGS sequence"/>
</dbReference>
<feature type="transmembrane region" description="Helical" evidence="14">
    <location>
        <begin position="126"/>
        <end position="146"/>
    </location>
</feature>
<sequence length="310" mass="34190">MENRVALKDGWQSRQRVGELTRNLILLTKPTIMLLVVCSAAVALCLEGSLLHDPIRLILILIAVYLAGGAANALNQYFERDVDAQMMRTKLRRPLPQGKLTPNQALVFIIVIATVGVGIFALVFNWLSALITLGTIIFYGFFYTLWLKPNTAQNIVIGGAAGAMAPIGVWAAITGNVALEAYLLFSIIFFWTPPHFWALAMLCKDDYMKVKYPMMPIVKGDSETLKQIVIYTAITVGVTLVLAAILGSYFFGAIALILGLIYIQKTLKAQRNSSREAMRGLFGYSIVYLFGLFMALIAESVVLWSLGWKG</sequence>